<gene>
    <name evidence="8" type="ORF">Fcan01_12860</name>
</gene>
<feature type="compositionally biased region" description="Basic and acidic residues" evidence="6">
    <location>
        <begin position="147"/>
        <end position="164"/>
    </location>
</feature>
<evidence type="ECO:0000313" key="9">
    <source>
        <dbReference type="Proteomes" id="UP000198287"/>
    </source>
</evidence>
<feature type="domain" description="THAP-type" evidence="7">
    <location>
        <begin position="1"/>
        <end position="85"/>
    </location>
</feature>
<sequence length="893" mass="103660">MPRRCIVEGCPYKRSQLEEYRLHRFPAEIVLRKIWLTCIGCGPEDLNRVENWGVCSYHFLPNQYKIPPTIDHRGQLYPHAVPSVNVPQISADGIVFNANEMKDLVVKLESMERALNTKETAEKDLKILQKSYRATILERNSAQKSSSKYEQKYHDAEGKLKSQKEQEDNRFKKWYRVHAYADFQFLTQNMIDLVIDKNHFKRWNENDLSAAISIFSASSSCYAFLRDTIGYLFPSRSCILEQLQRIKVQPGFIWPVFQVMKNEFVDFSPLQRAAMISFDEMYIDGRISYDQKNEKILGPHKNLLVVTVRSLAYQWKQVIYFGFDARLTKGIINQIINELFNVGVHVYGLVSDMSTINRRVWKELEININLKNEAKSKYSFCHPVTNKNVWVFADFPHTLKLLRNHFLDTDIKLGQDFDNSVISLKVVRDVIAAQKNNDLQITYKLTDKHISMNKRERMNVRKAFELFSSTTAKAIQFLYPHHQKMADFIQLVNDASDLLNNLTELRVQSRRPCLKPFQKGIKLICESTKGLFSDLSQAPVNLKYLLTSHLNQDHLESTFSIIRGIGGFNDHPLPADAVQRLKRVIISSNLRHPRTGNIHEENGVEFLSAGRLQLLVEGTKMTQEILPSDHNSDYFEEKFRFIQPHESYAVPSWATEQVSEKAIIGASEFLAGYIAKRLLSEYPHLKSTQAGNWGAWIGTLSTKALITPAHWWLCVFMKFEEYFEEYHKTQVGWNLNKNGRVITPLCEYLHQIYPNVPKKAIQFYLRVRTKIRVQAIKKKIQIVQRKRKVRQFLNFVTVDLEDEEEEDNDLVMEDFVIDEIAAAGENSETTPDTDDDELLTVIVEKRAVFTKQRKQTPLPFPSKGKIAHFSTLTSNILTNSNHRTNSLKKRWLY</sequence>
<evidence type="ECO:0000259" key="7">
    <source>
        <dbReference type="PROSITE" id="PS50950"/>
    </source>
</evidence>
<organism evidence="8 9">
    <name type="scientific">Folsomia candida</name>
    <name type="common">Springtail</name>
    <dbReference type="NCBI Taxonomy" id="158441"/>
    <lineage>
        <taxon>Eukaryota</taxon>
        <taxon>Metazoa</taxon>
        <taxon>Ecdysozoa</taxon>
        <taxon>Arthropoda</taxon>
        <taxon>Hexapoda</taxon>
        <taxon>Collembola</taxon>
        <taxon>Entomobryomorpha</taxon>
        <taxon>Isotomoidea</taxon>
        <taxon>Isotomidae</taxon>
        <taxon>Proisotominae</taxon>
        <taxon>Folsomia</taxon>
    </lineage>
</organism>
<dbReference type="GO" id="GO:0003677">
    <property type="term" value="F:DNA binding"/>
    <property type="evidence" value="ECO:0007669"/>
    <property type="project" value="UniProtKB-UniRule"/>
</dbReference>
<proteinExistence type="predicted"/>
<dbReference type="Pfam" id="PF21787">
    <property type="entry name" value="TNP-like_RNaseH_N"/>
    <property type="match status" value="1"/>
</dbReference>
<dbReference type="InterPro" id="IPR006612">
    <property type="entry name" value="THAP_Znf"/>
</dbReference>
<dbReference type="InterPro" id="IPR048367">
    <property type="entry name" value="TNP-like_RNaseH_C"/>
</dbReference>
<keyword evidence="9" id="KW-1185">Reference proteome</keyword>
<dbReference type="Pfam" id="PF05485">
    <property type="entry name" value="THAP"/>
    <property type="match status" value="1"/>
</dbReference>
<dbReference type="InterPro" id="IPR048365">
    <property type="entry name" value="TNP-like_RNaseH_N"/>
</dbReference>
<evidence type="ECO:0000256" key="2">
    <source>
        <dbReference type="ARBA" id="ARBA00022771"/>
    </source>
</evidence>
<dbReference type="Pfam" id="PF21789">
    <property type="entry name" value="TNP-like_RNaseH_C"/>
    <property type="match status" value="1"/>
</dbReference>
<dbReference type="EMBL" id="LNIX01000007">
    <property type="protein sequence ID" value="OXA51463.1"/>
    <property type="molecule type" value="Genomic_DNA"/>
</dbReference>
<dbReference type="PANTHER" id="PTHR47577">
    <property type="entry name" value="THAP DOMAIN-CONTAINING PROTEIN 6"/>
    <property type="match status" value="1"/>
</dbReference>
<dbReference type="PROSITE" id="PS50950">
    <property type="entry name" value="ZF_THAP"/>
    <property type="match status" value="1"/>
</dbReference>
<feature type="region of interest" description="Disordered" evidence="6">
    <location>
        <begin position="143"/>
        <end position="164"/>
    </location>
</feature>
<dbReference type="Gene3D" id="6.20.210.20">
    <property type="entry name" value="THAP domain"/>
    <property type="match status" value="1"/>
</dbReference>
<evidence type="ECO:0000256" key="4">
    <source>
        <dbReference type="ARBA" id="ARBA00023125"/>
    </source>
</evidence>
<accession>A0A226E1Q0</accession>
<dbReference type="SMART" id="SM00980">
    <property type="entry name" value="THAP"/>
    <property type="match status" value="1"/>
</dbReference>
<protein>
    <submittedName>
        <fullName evidence="8">Transposable element P transposase</fullName>
    </submittedName>
</protein>
<keyword evidence="1" id="KW-0479">Metal-binding</keyword>
<dbReference type="OMA" id="PRRCIVE"/>
<keyword evidence="3" id="KW-0862">Zinc</keyword>
<evidence type="ECO:0000256" key="1">
    <source>
        <dbReference type="ARBA" id="ARBA00022723"/>
    </source>
</evidence>
<evidence type="ECO:0000313" key="8">
    <source>
        <dbReference type="EMBL" id="OXA51463.1"/>
    </source>
</evidence>
<dbReference type="PANTHER" id="PTHR47577:SF2">
    <property type="entry name" value="THAP DOMAIN CONTAINING 9"/>
    <property type="match status" value="1"/>
</dbReference>
<reference evidence="8 9" key="1">
    <citation type="submission" date="2015-12" db="EMBL/GenBank/DDBJ databases">
        <title>The genome of Folsomia candida.</title>
        <authorList>
            <person name="Faddeeva A."/>
            <person name="Derks M.F."/>
            <person name="Anvar Y."/>
            <person name="Smit S."/>
            <person name="Van Straalen N."/>
            <person name="Roelofs D."/>
        </authorList>
    </citation>
    <scope>NUCLEOTIDE SEQUENCE [LARGE SCALE GENOMIC DNA]</scope>
    <source>
        <strain evidence="8 9">VU population</strain>
        <tissue evidence="8">Whole body</tissue>
    </source>
</reference>
<name>A0A226E1Q0_FOLCA</name>
<comment type="caution">
    <text evidence="8">The sequence shown here is derived from an EMBL/GenBank/DDBJ whole genome shotgun (WGS) entry which is preliminary data.</text>
</comment>
<evidence type="ECO:0000256" key="6">
    <source>
        <dbReference type="SAM" id="MobiDB-lite"/>
    </source>
</evidence>
<keyword evidence="2 5" id="KW-0863">Zinc-finger</keyword>
<dbReference type="SUPFAM" id="SSF57716">
    <property type="entry name" value="Glucocorticoid receptor-like (DNA-binding domain)"/>
    <property type="match status" value="1"/>
</dbReference>
<dbReference type="GO" id="GO:0008270">
    <property type="term" value="F:zinc ion binding"/>
    <property type="evidence" value="ECO:0007669"/>
    <property type="project" value="UniProtKB-KW"/>
</dbReference>
<keyword evidence="4 5" id="KW-0238">DNA-binding</keyword>
<dbReference type="AlphaFoldDB" id="A0A226E1Q0"/>
<dbReference type="InterPro" id="IPR048366">
    <property type="entry name" value="TNP-like_GBD"/>
</dbReference>
<evidence type="ECO:0000256" key="5">
    <source>
        <dbReference type="PROSITE-ProRule" id="PRU00309"/>
    </source>
</evidence>
<dbReference type="InterPro" id="IPR038441">
    <property type="entry name" value="THAP_Znf_sf"/>
</dbReference>
<evidence type="ECO:0000256" key="3">
    <source>
        <dbReference type="ARBA" id="ARBA00022833"/>
    </source>
</evidence>
<dbReference type="Proteomes" id="UP000198287">
    <property type="component" value="Unassembled WGS sequence"/>
</dbReference>
<dbReference type="Pfam" id="PF21788">
    <property type="entry name" value="TNP-like_GBD"/>
    <property type="match status" value="1"/>
</dbReference>